<dbReference type="EMBL" id="RJUF01000024">
    <property type="protein sequence ID" value="MCP9763305.1"/>
    <property type="molecule type" value="Genomic_DNA"/>
</dbReference>
<dbReference type="SUPFAM" id="SSF52540">
    <property type="entry name" value="P-loop containing nucleoside triphosphate hydrolases"/>
    <property type="match status" value="1"/>
</dbReference>
<protein>
    <submittedName>
        <fullName evidence="2">ATP-binding cassette domain-containing protein</fullName>
    </submittedName>
</protein>
<dbReference type="Proteomes" id="UP001204144">
    <property type="component" value="Unassembled WGS sequence"/>
</dbReference>
<keyword evidence="2" id="KW-0067">ATP-binding</keyword>
<dbReference type="AlphaFoldDB" id="A0AAE3H5B0"/>
<dbReference type="PANTHER" id="PTHR43581">
    <property type="entry name" value="ATP/GTP PHOSPHATASE"/>
    <property type="match status" value="1"/>
</dbReference>
<dbReference type="GO" id="GO:0005524">
    <property type="term" value="F:ATP binding"/>
    <property type="evidence" value="ECO:0007669"/>
    <property type="project" value="UniProtKB-KW"/>
</dbReference>
<dbReference type="InterPro" id="IPR003593">
    <property type="entry name" value="AAA+_ATPase"/>
</dbReference>
<evidence type="ECO:0000313" key="2">
    <source>
        <dbReference type="EMBL" id="MCP9763305.1"/>
    </source>
</evidence>
<accession>A0AAE3H5B0</accession>
<dbReference type="InterPro" id="IPR027417">
    <property type="entry name" value="P-loop_NTPase"/>
</dbReference>
<dbReference type="InterPro" id="IPR003959">
    <property type="entry name" value="ATPase_AAA_core"/>
</dbReference>
<sequence length="432" mass="50256">MEDFKIKGISINNIGVFENFNLEFKPKKNEDKAEIHIITGENGSGKSTLLMLLAGMLNPLQSNPTLISRFRFKDEKSNYKILFFNNEHIKYYNNNGNLLNDSMPYYLQKYFQYVNYSPNVEPIDFVTFAYSGYRKVEGSTINGINEIRNSPFENILSFSNSVNPQLLLQWIANMKAYEALAFMKHDREKSVKYKTTLKTIEKAISEIIDKNVRFDLGENPFSVSMIIDEQSLTFDNLPDGLKSVISWIADLLMRMDRIKWKDDLGVFDRSFILFLDEIEVHLHPAWQRKVLPIIQKLFKNAQIFISTHSPFVVGSVDDAWIYKLKFDGKKSEISEEILLSQDGNSVLTILNEVFGIESMYGIEIEKKFKDFYSLRTEIIRNKENQKLILEFVDLAHYLSDQSDEIKNIISMEVRQLKNHFGINLEFKNEAVN</sequence>
<dbReference type="Pfam" id="PF13304">
    <property type="entry name" value="AAA_21"/>
    <property type="match status" value="1"/>
</dbReference>
<dbReference type="GO" id="GO:0016887">
    <property type="term" value="F:ATP hydrolysis activity"/>
    <property type="evidence" value="ECO:0007669"/>
    <property type="project" value="InterPro"/>
</dbReference>
<dbReference type="PANTHER" id="PTHR43581:SF4">
    <property type="entry name" value="ATP_GTP PHOSPHATASE"/>
    <property type="match status" value="1"/>
</dbReference>
<name>A0AAE3H5B0_9BACT</name>
<keyword evidence="2" id="KW-0547">Nucleotide-binding</keyword>
<keyword evidence="3" id="KW-1185">Reference proteome</keyword>
<organism evidence="2 3">
    <name type="scientific">Lacihabitans soyangensis</name>
    <dbReference type="NCBI Taxonomy" id="869394"/>
    <lineage>
        <taxon>Bacteria</taxon>
        <taxon>Pseudomonadati</taxon>
        <taxon>Bacteroidota</taxon>
        <taxon>Cytophagia</taxon>
        <taxon>Cytophagales</taxon>
        <taxon>Leadbetterellaceae</taxon>
        <taxon>Lacihabitans</taxon>
    </lineage>
</organism>
<evidence type="ECO:0000259" key="1">
    <source>
        <dbReference type="SMART" id="SM00382"/>
    </source>
</evidence>
<proteinExistence type="predicted"/>
<dbReference type="InterPro" id="IPR051396">
    <property type="entry name" value="Bact_Antivir_Def_Nuclease"/>
</dbReference>
<gene>
    <name evidence="2" type="ORF">EGI31_10075</name>
</gene>
<comment type="caution">
    <text evidence="2">The sequence shown here is derived from an EMBL/GenBank/DDBJ whole genome shotgun (WGS) entry which is preliminary data.</text>
</comment>
<dbReference type="RefSeq" id="WP_255037088.1">
    <property type="nucleotide sequence ID" value="NZ_RJUF01000024.1"/>
</dbReference>
<dbReference type="Gene3D" id="3.40.50.300">
    <property type="entry name" value="P-loop containing nucleotide triphosphate hydrolases"/>
    <property type="match status" value="1"/>
</dbReference>
<reference evidence="2 3" key="1">
    <citation type="submission" date="2018-11" db="EMBL/GenBank/DDBJ databases">
        <title>Novel bacteria species description.</title>
        <authorList>
            <person name="Han J.-H."/>
        </authorList>
    </citation>
    <scope>NUCLEOTIDE SEQUENCE [LARGE SCALE GENOMIC DNA]</scope>
    <source>
        <strain evidence="2 3">KCTC23259</strain>
    </source>
</reference>
<dbReference type="SMART" id="SM00382">
    <property type="entry name" value="AAA"/>
    <property type="match status" value="1"/>
</dbReference>
<feature type="domain" description="AAA+ ATPase" evidence="1">
    <location>
        <begin position="32"/>
        <end position="326"/>
    </location>
</feature>
<evidence type="ECO:0000313" key="3">
    <source>
        <dbReference type="Proteomes" id="UP001204144"/>
    </source>
</evidence>
<dbReference type="CDD" id="cd00267">
    <property type="entry name" value="ABC_ATPase"/>
    <property type="match status" value="1"/>
</dbReference>